<evidence type="ECO:0000313" key="2">
    <source>
        <dbReference type="Proteomes" id="UP000094224"/>
    </source>
</evidence>
<keyword evidence="2" id="KW-1185">Reference proteome</keyword>
<name>A0A1E3SVH1_9MYCO</name>
<dbReference type="AlphaFoldDB" id="A0A1E3SVH1"/>
<sequence>MLTGAEFGPLCSRCGRRARPWTWVPAKKRGWRAIDLLANPVNFGTVSTGAVGISWMPEDNSS</sequence>
<dbReference type="Proteomes" id="UP000094224">
    <property type="component" value="Unassembled WGS sequence"/>
</dbReference>
<protein>
    <submittedName>
        <fullName evidence="1">Uncharacterized protein</fullName>
    </submittedName>
</protein>
<proteinExistence type="predicted"/>
<accession>A0A1E3SVH1</accession>
<reference evidence="2" key="1">
    <citation type="submission" date="2016-09" db="EMBL/GenBank/DDBJ databases">
        <authorList>
            <person name="Greninger A.L."/>
            <person name="Jerome K.R."/>
            <person name="Mcnair B."/>
            <person name="Wallis C."/>
            <person name="Fang F."/>
        </authorList>
    </citation>
    <scope>NUCLEOTIDE SEQUENCE [LARGE SCALE GENOMIC DNA]</scope>
    <source>
        <strain evidence="2">BC1_M4</strain>
    </source>
</reference>
<comment type="caution">
    <text evidence="1">The sequence shown here is derived from an EMBL/GenBank/DDBJ whole genome shotgun (WGS) entry which is preliminary data.</text>
</comment>
<gene>
    <name evidence="1" type="ORF">BHQ21_13775</name>
</gene>
<organism evidence="1 2">
    <name type="scientific">Mycobacterium sherrisii</name>
    <dbReference type="NCBI Taxonomy" id="243061"/>
    <lineage>
        <taxon>Bacteria</taxon>
        <taxon>Bacillati</taxon>
        <taxon>Actinomycetota</taxon>
        <taxon>Actinomycetes</taxon>
        <taxon>Mycobacteriales</taxon>
        <taxon>Mycobacteriaceae</taxon>
        <taxon>Mycobacterium</taxon>
        <taxon>Mycobacterium simiae complex</taxon>
    </lineage>
</organism>
<evidence type="ECO:0000313" key="1">
    <source>
        <dbReference type="EMBL" id="ODR05508.1"/>
    </source>
</evidence>
<dbReference type="EMBL" id="MIHC01000022">
    <property type="protein sequence ID" value="ODR05508.1"/>
    <property type="molecule type" value="Genomic_DNA"/>
</dbReference>